<sequence>MRPAPPGPRRLRRSVTAALALALVASLFGAMPATAAPATSGNVTAPVDTGTYRMSSAQGPRCLPIINATTWHNGQDLGGAVGNALYAVADGVVTRAQPDSAAGQWITVRHVIDGVTITIGYSHVVNATQYVRVGQRVSQGQRIATMGNTGVSTSPHLHLEVWRGDYGGTLLDPEAWFRQQGIDLRANADLITQVRTPTQCLYYAQGTTTIYRSASTSSTVRGTVPARTVLTSTPGASSGNFIQVTAGRITGWAPRANVTPTDDIYTRRHLLGDHDYTGDGVPDVLAVTASGALLQYPGNGSGGFLSMRQVGNGWTGFEIIATGDFSGDRRADLLGVDPSGRLFLYPGTGRGGFAGRVQIGHGWGSFTHLFAIADFSGDLRTDLIAVDSSGRMFRYAGLGNGRVGARTQIGHGWQAFSRILAGGDLNDDSASDLIAIDANGRLFVYYANSQGAMNSAQQIGQGWGNFTLVPVGDFNRDTYSDFLGINNTTGAAYLYRGDGKGRVGSAVPVGRGWATFAQVL</sequence>
<feature type="domain" description="M23ase beta-sheet core" evidence="3">
    <location>
        <begin position="72"/>
        <end position="164"/>
    </location>
</feature>
<feature type="chain" id="PRO_5045699622" description="M23ase beta-sheet core domain-containing protein" evidence="2">
    <location>
        <begin position="36"/>
        <end position="520"/>
    </location>
</feature>
<evidence type="ECO:0000256" key="1">
    <source>
        <dbReference type="ARBA" id="ARBA00022729"/>
    </source>
</evidence>
<name>A0ABY2E926_9MICO</name>
<protein>
    <recommendedName>
        <fullName evidence="3">M23ase beta-sheet core domain-containing protein</fullName>
    </recommendedName>
</protein>
<dbReference type="SUPFAM" id="SSF51261">
    <property type="entry name" value="Duplicated hybrid motif"/>
    <property type="match status" value="1"/>
</dbReference>
<dbReference type="Pfam" id="PF01551">
    <property type="entry name" value="Peptidase_M23"/>
    <property type="match status" value="1"/>
</dbReference>
<dbReference type="RefSeq" id="WP_133107202.1">
    <property type="nucleotide sequence ID" value="NZ_SMNA01000004.1"/>
</dbReference>
<dbReference type="CDD" id="cd12797">
    <property type="entry name" value="M23_peptidase"/>
    <property type="match status" value="1"/>
</dbReference>
<evidence type="ECO:0000313" key="4">
    <source>
        <dbReference type="EMBL" id="TDE94792.1"/>
    </source>
</evidence>
<feature type="signal peptide" evidence="2">
    <location>
        <begin position="1"/>
        <end position="35"/>
    </location>
</feature>
<evidence type="ECO:0000256" key="2">
    <source>
        <dbReference type="SAM" id="SignalP"/>
    </source>
</evidence>
<dbReference type="InterPro" id="IPR011055">
    <property type="entry name" value="Dup_hybrid_motif"/>
</dbReference>
<dbReference type="InterPro" id="IPR028994">
    <property type="entry name" value="Integrin_alpha_N"/>
</dbReference>
<dbReference type="PANTHER" id="PTHR44103:SF1">
    <property type="entry name" value="PROPROTEIN CONVERTASE P"/>
    <property type="match status" value="1"/>
</dbReference>
<dbReference type="EMBL" id="SMNA01000004">
    <property type="protein sequence ID" value="TDE94792.1"/>
    <property type="molecule type" value="Genomic_DNA"/>
</dbReference>
<dbReference type="SUPFAM" id="SSF69318">
    <property type="entry name" value="Integrin alpha N-terminal domain"/>
    <property type="match status" value="1"/>
</dbReference>
<evidence type="ECO:0000259" key="3">
    <source>
        <dbReference type="Pfam" id="PF01551"/>
    </source>
</evidence>
<dbReference type="InterPro" id="IPR013517">
    <property type="entry name" value="FG-GAP"/>
</dbReference>
<dbReference type="PANTHER" id="PTHR44103">
    <property type="entry name" value="PROPROTEIN CONVERTASE P"/>
    <property type="match status" value="1"/>
</dbReference>
<accession>A0ABY2E926</accession>
<keyword evidence="5" id="KW-1185">Reference proteome</keyword>
<dbReference type="Proteomes" id="UP000504882">
    <property type="component" value="Unassembled WGS sequence"/>
</dbReference>
<dbReference type="InterPro" id="IPR016047">
    <property type="entry name" value="M23ase_b-sheet_dom"/>
</dbReference>
<dbReference type="Gene3D" id="2.70.70.10">
    <property type="entry name" value="Glucose Permease (Domain IIA)"/>
    <property type="match status" value="1"/>
</dbReference>
<gene>
    <name evidence="4" type="ORF">EXU48_08315</name>
</gene>
<keyword evidence="1 2" id="KW-0732">Signal</keyword>
<comment type="caution">
    <text evidence="4">The sequence shown here is derived from an EMBL/GenBank/DDBJ whole genome shotgun (WGS) entry which is preliminary data.</text>
</comment>
<dbReference type="Pfam" id="PF13517">
    <property type="entry name" value="FG-GAP_3"/>
    <property type="match status" value="1"/>
</dbReference>
<evidence type="ECO:0000313" key="5">
    <source>
        <dbReference type="Proteomes" id="UP000504882"/>
    </source>
</evidence>
<dbReference type="Gene3D" id="2.130.10.130">
    <property type="entry name" value="Integrin alpha, N-terminal"/>
    <property type="match status" value="1"/>
</dbReference>
<proteinExistence type="predicted"/>
<organism evidence="4 5">
    <name type="scientific">Occultella glacieicola</name>
    <dbReference type="NCBI Taxonomy" id="2518684"/>
    <lineage>
        <taxon>Bacteria</taxon>
        <taxon>Bacillati</taxon>
        <taxon>Actinomycetota</taxon>
        <taxon>Actinomycetes</taxon>
        <taxon>Micrococcales</taxon>
        <taxon>Ruaniaceae</taxon>
        <taxon>Occultella</taxon>
    </lineage>
</organism>
<reference evidence="4 5" key="1">
    <citation type="submission" date="2019-03" db="EMBL/GenBank/DDBJ databases">
        <title>Genomic features of bacteria from cold environments.</title>
        <authorList>
            <person name="Shen L."/>
        </authorList>
    </citation>
    <scope>NUCLEOTIDE SEQUENCE [LARGE SCALE GENOMIC DNA]</scope>
    <source>
        <strain evidence="5">T3246-1</strain>
    </source>
</reference>